<feature type="coiled-coil region" evidence="1">
    <location>
        <begin position="140"/>
        <end position="167"/>
    </location>
</feature>
<reference evidence="3 4" key="1">
    <citation type="submission" date="2019-07" db="EMBL/GenBank/DDBJ databases">
        <title>De Novo Assembly of kiwifruit Actinidia rufa.</title>
        <authorList>
            <person name="Sugita-Konishi S."/>
            <person name="Sato K."/>
            <person name="Mori E."/>
            <person name="Abe Y."/>
            <person name="Kisaki G."/>
            <person name="Hamano K."/>
            <person name="Suezawa K."/>
            <person name="Otani M."/>
            <person name="Fukuda T."/>
            <person name="Manabe T."/>
            <person name="Gomi K."/>
            <person name="Tabuchi M."/>
            <person name="Akimitsu K."/>
            <person name="Kataoka I."/>
        </authorList>
    </citation>
    <scope>NUCLEOTIDE SEQUENCE [LARGE SCALE GENOMIC DNA]</scope>
    <source>
        <strain evidence="4">cv. Fuchu</strain>
    </source>
</reference>
<dbReference type="AlphaFoldDB" id="A0A7J0EWT7"/>
<sequence length="185" mass="20832">MSRRIDLRKLAKMAKLSKVVSQKSFKSSAPAAKEVVIREKHHRDKVHDISPPTSKRTPVMAPGEGTSAYPSDVLGLNASMLKNPKKLFEGVIPPFDREEVGKLDLDRVISKLFYKHGRELRDGAMTQQARAKSVGIEMAIDELRKLREEQDATVEGLEKEVTELNKKEVLTKKSAIQEYKSSDDF</sequence>
<evidence type="ECO:0000313" key="3">
    <source>
        <dbReference type="EMBL" id="GFY90863.1"/>
    </source>
</evidence>
<organism evidence="3 4">
    <name type="scientific">Actinidia rufa</name>
    <dbReference type="NCBI Taxonomy" id="165716"/>
    <lineage>
        <taxon>Eukaryota</taxon>
        <taxon>Viridiplantae</taxon>
        <taxon>Streptophyta</taxon>
        <taxon>Embryophyta</taxon>
        <taxon>Tracheophyta</taxon>
        <taxon>Spermatophyta</taxon>
        <taxon>Magnoliopsida</taxon>
        <taxon>eudicotyledons</taxon>
        <taxon>Gunneridae</taxon>
        <taxon>Pentapetalae</taxon>
        <taxon>asterids</taxon>
        <taxon>Ericales</taxon>
        <taxon>Actinidiaceae</taxon>
        <taxon>Actinidia</taxon>
    </lineage>
</organism>
<protein>
    <submittedName>
        <fullName evidence="3">Uncharacterized protein</fullName>
    </submittedName>
</protein>
<evidence type="ECO:0000313" key="4">
    <source>
        <dbReference type="Proteomes" id="UP000585474"/>
    </source>
</evidence>
<name>A0A7J0EWT7_9ERIC</name>
<evidence type="ECO:0000256" key="2">
    <source>
        <dbReference type="SAM" id="MobiDB-lite"/>
    </source>
</evidence>
<dbReference type="EMBL" id="BJWL01000007">
    <property type="protein sequence ID" value="GFY90863.1"/>
    <property type="molecule type" value="Genomic_DNA"/>
</dbReference>
<proteinExistence type="predicted"/>
<keyword evidence="1" id="KW-0175">Coiled coil</keyword>
<gene>
    <name evidence="3" type="ORF">Acr_07g0010590</name>
</gene>
<feature type="region of interest" description="Disordered" evidence="2">
    <location>
        <begin position="40"/>
        <end position="66"/>
    </location>
</feature>
<evidence type="ECO:0000256" key="1">
    <source>
        <dbReference type="SAM" id="Coils"/>
    </source>
</evidence>
<keyword evidence="4" id="KW-1185">Reference proteome</keyword>
<comment type="caution">
    <text evidence="3">The sequence shown here is derived from an EMBL/GenBank/DDBJ whole genome shotgun (WGS) entry which is preliminary data.</text>
</comment>
<accession>A0A7J0EWT7</accession>
<dbReference type="Proteomes" id="UP000585474">
    <property type="component" value="Unassembled WGS sequence"/>
</dbReference>